<dbReference type="PANTHER" id="PTHR22906:SF21">
    <property type="entry name" value="SEMA DOMAIN-CONTAINING PROTEIN"/>
    <property type="match status" value="1"/>
</dbReference>
<dbReference type="SUPFAM" id="SSF82895">
    <property type="entry name" value="TSP-1 type 1 repeat"/>
    <property type="match status" value="4"/>
</dbReference>
<dbReference type="Gene3D" id="2.20.100.10">
    <property type="entry name" value="Thrombospondin type-1 (TSP1) repeat"/>
    <property type="match status" value="4"/>
</dbReference>
<protein>
    <recommendedName>
        <fullName evidence="3">VWFA domain-containing protein</fullName>
    </recommendedName>
</protein>
<feature type="non-terminal residue" evidence="4">
    <location>
        <position position="1"/>
    </location>
</feature>
<evidence type="ECO:0000313" key="5">
    <source>
        <dbReference type="Proteomes" id="UP001186944"/>
    </source>
</evidence>
<dbReference type="SUPFAM" id="SSF53300">
    <property type="entry name" value="vWA-like"/>
    <property type="match status" value="1"/>
</dbReference>
<accession>A0AA89BSL3</accession>
<keyword evidence="1" id="KW-0677">Repeat</keyword>
<dbReference type="InterPro" id="IPR036383">
    <property type="entry name" value="TSP1_rpt_sf"/>
</dbReference>
<evidence type="ECO:0000259" key="3">
    <source>
        <dbReference type="PROSITE" id="PS50234"/>
    </source>
</evidence>
<dbReference type="InterPro" id="IPR002035">
    <property type="entry name" value="VWF_A"/>
</dbReference>
<dbReference type="Pfam" id="PF00092">
    <property type="entry name" value="VWA"/>
    <property type="match status" value="1"/>
</dbReference>
<proteinExistence type="predicted"/>
<dbReference type="InterPro" id="IPR052065">
    <property type="entry name" value="Compl_asym_regulator"/>
</dbReference>
<keyword evidence="5" id="KW-1185">Reference proteome</keyword>
<evidence type="ECO:0000256" key="2">
    <source>
        <dbReference type="ARBA" id="ARBA00023157"/>
    </source>
</evidence>
<dbReference type="Gene3D" id="3.40.50.410">
    <property type="entry name" value="von Willebrand factor, type A domain"/>
    <property type="match status" value="1"/>
</dbReference>
<dbReference type="PRINTS" id="PR01705">
    <property type="entry name" value="TSP1REPEAT"/>
</dbReference>
<evidence type="ECO:0000313" key="4">
    <source>
        <dbReference type="EMBL" id="KAK3092770.1"/>
    </source>
</evidence>
<dbReference type="FunFam" id="2.20.100.10:FF:000007">
    <property type="entry name" value="Thrombospondin 1"/>
    <property type="match status" value="2"/>
</dbReference>
<dbReference type="SMART" id="SM00327">
    <property type="entry name" value="VWA"/>
    <property type="match status" value="1"/>
</dbReference>
<feature type="domain" description="VWFA" evidence="3">
    <location>
        <begin position="6"/>
        <end position="178"/>
    </location>
</feature>
<dbReference type="InterPro" id="IPR036465">
    <property type="entry name" value="vWFA_dom_sf"/>
</dbReference>
<gene>
    <name evidence="4" type="ORF">FSP39_007057</name>
</gene>
<dbReference type="InterPro" id="IPR000884">
    <property type="entry name" value="TSP1_rpt"/>
</dbReference>
<dbReference type="AlphaFoldDB" id="A0AA89BSL3"/>
<reference evidence="4" key="1">
    <citation type="submission" date="2019-08" db="EMBL/GenBank/DDBJ databases">
        <title>The improved chromosome-level genome for the pearl oyster Pinctada fucata martensii using PacBio sequencing and Hi-C.</title>
        <authorList>
            <person name="Zheng Z."/>
        </authorList>
    </citation>
    <scope>NUCLEOTIDE SEQUENCE</scope>
    <source>
        <strain evidence="4">ZZ-2019</strain>
        <tissue evidence="4">Adductor muscle</tissue>
    </source>
</reference>
<comment type="caution">
    <text evidence="4">The sequence shown here is derived from an EMBL/GenBank/DDBJ whole genome shotgun (WGS) entry which is preliminary data.</text>
</comment>
<dbReference type="SMART" id="SM00209">
    <property type="entry name" value="TSP1"/>
    <property type="match status" value="4"/>
</dbReference>
<dbReference type="Pfam" id="PF00090">
    <property type="entry name" value="TSP_1"/>
    <property type="match status" value="4"/>
</dbReference>
<name>A0AA89BSL3_PINIB</name>
<dbReference type="PANTHER" id="PTHR22906">
    <property type="entry name" value="PROPERDIN"/>
    <property type="match status" value="1"/>
</dbReference>
<evidence type="ECO:0000256" key="1">
    <source>
        <dbReference type="ARBA" id="ARBA00022737"/>
    </source>
</evidence>
<organism evidence="4 5">
    <name type="scientific">Pinctada imbricata</name>
    <name type="common">Atlantic pearl-oyster</name>
    <name type="synonym">Pinctada martensii</name>
    <dbReference type="NCBI Taxonomy" id="66713"/>
    <lineage>
        <taxon>Eukaryota</taxon>
        <taxon>Metazoa</taxon>
        <taxon>Spiralia</taxon>
        <taxon>Lophotrochozoa</taxon>
        <taxon>Mollusca</taxon>
        <taxon>Bivalvia</taxon>
        <taxon>Autobranchia</taxon>
        <taxon>Pteriomorphia</taxon>
        <taxon>Pterioida</taxon>
        <taxon>Pterioidea</taxon>
        <taxon>Pteriidae</taxon>
        <taxon>Pinctada</taxon>
    </lineage>
</organism>
<dbReference type="PROSITE" id="PS50092">
    <property type="entry name" value="TSP1"/>
    <property type="match status" value="4"/>
</dbReference>
<dbReference type="PROSITE" id="PS50234">
    <property type="entry name" value="VWFA"/>
    <property type="match status" value="1"/>
</dbReference>
<keyword evidence="2" id="KW-1015">Disulfide bond</keyword>
<dbReference type="Proteomes" id="UP001186944">
    <property type="component" value="Unassembled WGS sequence"/>
</dbReference>
<sequence length="658" mass="73732">CSKTVDLIVLVESSNKTAFSHGETQTWHPAISLFLDGLFHSLDIGENGFRVAVILYSTSIDDVMTFAVDRQFAHHGISYLRPKYGSANLHIGLAEMNRIIRYYSRPGVTRRAVIVSGSHFLYPTDILSEVWRSKMLNIDMAAIGFGAEANENEIRQIAGDFVITIDDIGMLYALVKRVTDRLCIEPIDGQWSHWLQWTSCSASCEGGYRTRMRECNNPEPKYGGKNCRGSNSDTFICNMGPCNVEFPQSEWSSWGDCSSSCGKGQEVRSRICSSTNHVHCNNLGIETDVRECTKAPCPHPVDNLSINICFDFDDVTEGVWSEWSQWSTCDCKSQTANRTRTCKSQSPGNGRQDCQGFSRAVIACDSSMNPECPAVDGHWSDWSSWSTCSVTCGTGSRRRNRKCDNPVPENGGKDCNGVKTEILDCDSLVICNDCRLMFHLDFHTSPEEDEMNSHSRYHMRGTIFDSVDYNIHGDGVFRQNSRVILWQFHDIDWKFNVDIFMRVKPEVNLSPSPVTLLTDGDCSTLDVSPSLLIALDYRLNPNTVTVMFGLSLEDRHNMLYINISTKVDDFIDIHLTYKGTNFGGVVNGRKSEINFEKPATVKRHPGPLTIGKSMCALDNPGFSGLIKEVYVFLTCSAQKFKGAIFTLQYNGTQDDHQI</sequence>
<dbReference type="EMBL" id="VSWD01000009">
    <property type="protein sequence ID" value="KAK3092770.1"/>
    <property type="molecule type" value="Genomic_DNA"/>
</dbReference>